<evidence type="ECO:0000313" key="1">
    <source>
        <dbReference type="EMBL" id="MPN16975.1"/>
    </source>
</evidence>
<dbReference type="AlphaFoldDB" id="A0A645FRB3"/>
<accession>A0A645FRB3</accession>
<sequence>MVRQNPLQIFLLDAPAAQLQEQIGKLFDEALFVGFPAEKDQLLFLLHQNLPHQHAEAGFRQLLLLEDRRLLQQIPRQPAETERLQIHRSHHVLIAESLELPKLFQDRHLRLELRMLRNQHKYLRIRFFRHDPRNPLIYRLFLIRRFLA</sequence>
<gene>
    <name evidence="1" type="ORF">SDC9_164324</name>
</gene>
<comment type="caution">
    <text evidence="1">The sequence shown here is derived from an EMBL/GenBank/DDBJ whole genome shotgun (WGS) entry which is preliminary data.</text>
</comment>
<dbReference type="EMBL" id="VSSQ01063995">
    <property type="protein sequence ID" value="MPN16975.1"/>
    <property type="molecule type" value="Genomic_DNA"/>
</dbReference>
<name>A0A645FRB3_9ZZZZ</name>
<protein>
    <submittedName>
        <fullName evidence="1">Uncharacterized protein</fullName>
    </submittedName>
</protein>
<organism evidence="1">
    <name type="scientific">bioreactor metagenome</name>
    <dbReference type="NCBI Taxonomy" id="1076179"/>
    <lineage>
        <taxon>unclassified sequences</taxon>
        <taxon>metagenomes</taxon>
        <taxon>ecological metagenomes</taxon>
    </lineage>
</organism>
<reference evidence="1" key="1">
    <citation type="submission" date="2019-08" db="EMBL/GenBank/DDBJ databases">
        <authorList>
            <person name="Kucharzyk K."/>
            <person name="Murdoch R.W."/>
            <person name="Higgins S."/>
            <person name="Loffler F."/>
        </authorList>
    </citation>
    <scope>NUCLEOTIDE SEQUENCE</scope>
</reference>
<proteinExistence type="predicted"/>